<dbReference type="AlphaFoldDB" id="A0A3N2PLS6"/>
<reference evidence="2 3" key="1">
    <citation type="journal article" date="2018" name="Mol. Ecol.">
        <title>The obligate alkalophilic soda-lake fungus Sodiomyces alkalinus has shifted to a protein diet.</title>
        <authorList>
            <person name="Grum-Grzhimaylo A.A."/>
            <person name="Falkoski D.L."/>
            <person name="van den Heuvel J."/>
            <person name="Valero-Jimenez C.A."/>
            <person name="Min B."/>
            <person name="Choi I.G."/>
            <person name="Lipzen A."/>
            <person name="Daum C.G."/>
            <person name="Aanen D.K."/>
            <person name="Tsang A."/>
            <person name="Henrissat B."/>
            <person name="Bilanenko E.N."/>
            <person name="de Vries R.P."/>
            <person name="van Kan J.A.L."/>
            <person name="Grigoriev I.V."/>
            <person name="Debets A.J.M."/>
        </authorList>
    </citation>
    <scope>NUCLEOTIDE SEQUENCE [LARGE SCALE GENOMIC DNA]</scope>
    <source>
        <strain evidence="2 3">F11</strain>
    </source>
</reference>
<keyword evidence="1" id="KW-0472">Membrane</keyword>
<keyword evidence="1" id="KW-0812">Transmembrane</keyword>
<keyword evidence="1" id="KW-1133">Transmembrane helix</keyword>
<accession>A0A3N2PLS6</accession>
<dbReference type="EMBL" id="ML119061">
    <property type="protein sequence ID" value="ROT35306.1"/>
    <property type="molecule type" value="Genomic_DNA"/>
</dbReference>
<proteinExistence type="predicted"/>
<dbReference type="GeneID" id="39584012"/>
<evidence type="ECO:0000313" key="3">
    <source>
        <dbReference type="Proteomes" id="UP000272025"/>
    </source>
</evidence>
<organism evidence="2 3">
    <name type="scientific">Sodiomyces alkalinus (strain CBS 110278 / VKM F-3762 / F11)</name>
    <name type="common">Alkaliphilic filamentous fungus</name>
    <dbReference type="NCBI Taxonomy" id="1314773"/>
    <lineage>
        <taxon>Eukaryota</taxon>
        <taxon>Fungi</taxon>
        <taxon>Dikarya</taxon>
        <taxon>Ascomycota</taxon>
        <taxon>Pezizomycotina</taxon>
        <taxon>Sordariomycetes</taxon>
        <taxon>Hypocreomycetidae</taxon>
        <taxon>Glomerellales</taxon>
        <taxon>Plectosphaerellaceae</taxon>
        <taxon>Sodiomyces</taxon>
    </lineage>
</organism>
<name>A0A3N2PLS6_SODAK</name>
<feature type="transmembrane region" description="Helical" evidence="1">
    <location>
        <begin position="332"/>
        <end position="356"/>
    </location>
</feature>
<protein>
    <submittedName>
        <fullName evidence="2">Uncharacterized protein</fullName>
    </submittedName>
</protein>
<keyword evidence="3" id="KW-1185">Reference proteome</keyword>
<dbReference type="RefSeq" id="XP_028463112.1">
    <property type="nucleotide sequence ID" value="XM_028615535.1"/>
</dbReference>
<evidence type="ECO:0000256" key="1">
    <source>
        <dbReference type="SAM" id="Phobius"/>
    </source>
</evidence>
<dbReference type="Proteomes" id="UP000272025">
    <property type="component" value="Unassembled WGS sequence"/>
</dbReference>
<evidence type="ECO:0000313" key="2">
    <source>
        <dbReference type="EMBL" id="ROT35306.1"/>
    </source>
</evidence>
<sequence>MSMLDGPNESGQKISPTSSLLRVHIHLINPLWASASRLVELRGLGSRLTIFRIGTVAILLGVNGLATHNFPFTGNIMSRHCRGVFHLVARPLSPASRPRRSRDGAAVVVVVVVVVAHHHRLVEACGAAAATTTTITTLDGVVASGVASSKSRHRSRSVRSLHGTLQAEERVQLWVEMRKALRDLGDRRRRRVGIGPDEPRRIGCVRACACRIFVTVLVLLLVLVVQVLRTHDKLTPFSGYMVCGVILRFDDDGLERPVGTASSRNPAVGYGSPLDGCGCLWCLGLSRLNLDAVAVAVATRWGSKSLRAKRAGDGSLDFWRLDNKGPGVRGGLYFGCFVPALISGLVLVLALASSIWEQNTAHPFLA</sequence>
<feature type="transmembrane region" description="Helical" evidence="1">
    <location>
        <begin position="212"/>
        <end position="228"/>
    </location>
</feature>
<gene>
    <name evidence="2" type="ORF">SODALDRAFT_61228</name>
</gene>